<dbReference type="InterPro" id="IPR027635">
    <property type="entry name" value="Lantibiotic2_lead_pep_dom"/>
</dbReference>
<evidence type="ECO:0000313" key="2">
    <source>
        <dbReference type="Proteomes" id="UP000185511"/>
    </source>
</evidence>
<sequence>MDVVRSWKDPEYRASHGEFTAHPSGPARLSRLELGEIEAAGAGSARICGPTATLTLTLPAWCIVSLSLC</sequence>
<dbReference type="Proteomes" id="UP000185511">
    <property type="component" value="Chromosome"/>
</dbReference>
<dbReference type="KEGG" id="acad:UA74_09460"/>
<name>A0AAC9PRD8_9PSEU</name>
<gene>
    <name evidence="1" type="ORF">UA74_09460</name>
</gene>
<reference evidence="2" key="1">
    <citation type="submission" date="2016-06" db="EMBL/GenBank/DDBJ databases">
        <title>Complete genome sequence of Actinoalloteichus fjordicus DSM 46855 (=ADI127-17), type strain of the new species Actinoalloteichus fjordicus.</title>
        <authorList>
            <person name="Ruckert C."/>
            <person name="Nouioui I."/>
            <person name="Willmese J."/>
            <person name="van Wezel G."/>
            <person name="Klenk H.-P."/>
            <person name="Kalinowski J."/>
            <person name="Zotchev S.B."/>
        </authorList>
    </citation>
    <scope>NUCLEOTIDE SEQUENCE [LARGE SCALE GENOMIC DNA]</scope>
    <source>
        <strain evidence="2">ADI127-7</strain>
    </source>
</reference>
<evidence type="ECO:0000313" key="1">
    <source>
        <dbReference type="EMBL" id="APU13955.1"/>
    </source>
</evidence>
<dbReference type="RefSeq" id="WP_075739931.1">
    <property type="nucleotide sequence ID" value="NZ_CP016076.1"/>
</dbReference>
<accession>A0AAC9PRD8</accession>
<protein>
    <submittedName>
        <fullName evidence="1">Type 2 lantibiotic, mersacidin/lichenicidin family</fullName>
    </submittedName>
</protein>
<dbReference type="AlphaFoldDB" id="A0AAC9PRD8"/>
<dbReference type="EMBL" id="CP016076">
    <property type="protein sequence ID" value="APU13955.1"/>
    <property type="molecule type" value="Genomic_DNA"/>
</dbReference>
<proteinExistence type="predicted"/>
<dbReference type="GO" id="GO:0042742">
    <property type="term" value="P:defense response to bacterium"/>
    <property type="evidence" value="ECO:0007669"/>
    <property type="project" value="InterPro"/>
</dbReference>
<dbReference type="NCBIfam" id="TIGR03898">
    <property type="entry name" value="lanti_MRSA_kill"/>
    <property type="match status" value="1"/>
</dbReference>
<organism evidence="1 2">
    <name type="scientific">Actinoalloteichus fjordicus</name>
    <dbReference type="NCBI Taxonomy" id="1612552"/>
    <lineage>
        <taxon>Bacteria</taxon>
        <taxon>Bacillati</taxon>
        <taxon>Actinomycetota</taxon>
        <taxon>Actinomycetes</taxon>
        <taxon>Pseudonocardiales</taxon>
        <taxon>Pseudonocardiaceae</taxon>
        <taxon>Actinoalloteichus</taxon>
    </lineage>
</organism>
<keyword evidence="2" id="KW-1185">Reference proteome</keyword>